<comment type="caution">
    <text evidence="4">The sequence shown here is derived from an EMBL/GenBank/DDBJ whole genome shotgun (WGS) entry which is preliminary data.</text>
</comment>
<dbReference type="SUPFAM" id="SSF48208">
    <property type="entry name" value="Six-hairpin glycosidases"/>
    <property type="match status" value="1"/>
</dbReference>
<dbReference type="NCBIfam" id="NF009773">
    <property type="entry name" value="PRK13270.1"/>
    <property type="match status" value="1"/>
</dbReference>
<dbReference type="PANTHER" id="PTHR23403">
    <property type="entry name" value="TREHALASE"/>
    <property type="match status" value="1"/>
</dbReference>
<dbReference type="InterPro" id="IPR012341">
    <property type="entry name" value="6hp_glycosidase-like_sf"/>
</dbReference>
<feature type="chain" id="PRO_5017565770" evidence="3">
    <location>
        <begin position="19"/>
        <end position="518"/>
    </location>
</feature>
<dbReference type="PROSITE" id="PS00928">
    <property type="entry name" value="TREHALASE_2"/>
    <property type="match status" value="1"/>
</dbReference>
<evidence type="ECO:0000256" key="2">
    <source>
        <dbReference type="ARBA" id="ARBA00023295"/>
    </source>
</evidence>
<dbReference type="NCBIfam" id="NF009774">
    <property type="entry name" value="PRK13271.1"/>
    <property type="match status" value="1"/>
</dbReference>
<dbReference type="PRINTS" id="PR00744">
    <property type="entry name" value="GLHYDRLASE37"/>
</dbReference>
<protein>
    <submittedName>
        <fullName evidence="4">Alpha,alpha-trehalase TreA</fullName>
    </submittedName>
</protein>
<evidence type="ECO:0000313" key="4">
    <source>
        <dbReference type="EMBL" id="RFM25918.1"/>
    </source>
</evidence>
<dbReference type="GO" id="GO:0004555">
    <property type="term" value="F:alpha,alpha-trehalase activity"/>
    <property type="evidence" value="ECO:0007669"/>
    <property type="project" value="InterPro"/>
</dbReference>
<reference evidence="4 5" key="1">
    <citation type="submission" date="2018-08" db="EMBL/GenBank/DDBJ databases">
        <title>Chitinophagaceae sp. K23C18032701, a novel bacterium isolated from forest soil.</title>
        <authorList>
            <person name="Wang C."/>
        </authorList>
    </citation>
    <scope>NUCLEOTIDE SEQUENCE [LARGE SCALE GENOMIC DNA]</scope>
    <source>
        <strain evidence="4 5">K23C18032701</strain>
    </source>
</reference>
<keyword evidence="2" id="KW-0326">Glycosidase</keyword>
<dbReference type="InterPro" id="IPR001661">
    <property type="entry name" value="Glyco_hydro_37"/>
</dbReference>
<gene>
    <name evidence="4" type="ORF">DXN05_22640</name>
</gene>
<name>A0A3E1NDS1_9BACT</name>
<dbReference type="PANTHER" id="PTHR23403:SF1">
    <property type="entry name" value="TREHALASE"/>
    <property type="match status" value="1"/>
</dbReference>
<sequence>MRKLLFAAFMLTNVVVKAQNSNSLPPDKIYGILFRDVQMSHIFKDGKTFVDCVPKKDPKEITQDYRTIRSNPAIRFSLDMFVRANFYEPVNPANTYQSDTGEAAAIHIKKLWTVLKRIPDTVVAGSSLLPLPNPYIVPGGRFREIYYWDSYFTMLGLQSSGDDEMLENMVKNFAYMIQQYGHIPNGNRTYFLSRSQPPFFAKMLGLLAEKKGDVVYAEYQSVLQAEYNYWMDKSAPTKHKVYMPDGSVLNRYYDQDVVPRQESYAEDSTTAINFKGNVQTLYRNLRSCAESGWDFSTRWFADGENLSSIQVINIVPVDLNALLYHLELTLSQSYKQTGNMLQSSYFKKIAARRKASMNKYLWNAQDGWYYDFVITEKKQSREMTIAGMSPFFFNVAPKEYAAAAAKVVESKFLKPGGVVTTLKNSGQQWDAPNGWAPLQWLTIKGLENYDQKKLAAEIAQRWVALNVKVYKSTGKLMEKYNVVDTHLEAGGGEYPSQDGFGWTNGVLLKLMQLYNINE</sequence>
<proteinExistence type="predicted"/>
<accession>A0A3E1NDS1</accession>
<dbReference type="AlphaFoldDB" id="A0A3E1NDS1"/>
<dbReference type="Gene3D" id="1.50.10.10">
    <property type="match status" value="1"/>
</dbReference>
<organism evidence="4 5">
    <name type="scientific">Deminuibacter soli</name>
    <dbReference type="NCBI Taxonomy" id="2291815"/>
    <lineage>
        <taxon>Bacteria</taxon>
        <taxon>Pseudomonadati</taxon>
        <taxon>Bacteroidota</taxon>
        <taxon>Chitinophagia</taxon>
        <taxon>Chitinophagales</taxon>
        <taxon>Chitinophagaceae</taxon>
        <taxon>Deminuibacter</taxon>
    </lineage>
</organism>
<dbReference type="Pfam" id="PF01204">
    <property type="entry name" value="Trehalase"/>
    <property type="match status" value="1"/>
</dbReference>
<keyword evidence="5" id="KW-1185">Reference proteome</keyword>
<dbReference type="Proteomes" id="UP000261284">
    <property type="component" value="Unassembled WGS sequence"/>
</dbReference>
<keyword evidence="3" id="KW-0732">Signal</keyword>
<dbReference type="InterPro" id="IPR018232">
    <property type="entry name" value="Glyco_hydro_37_CS"/>
</dbReference>
<dbReference type="RefSeq" id="WP_116849583.1">
    <property type="nucleotide sequence ID" value="NZ_QTJU01000013.1"/>
</dbReference>
<dbReference type="GO" id="GO:0005993">
    <property type="term" value="P:trehalose catabolic process"/>
    <property type="evidence" value="ECO:0007669"/>
    <property type="project" value="TreeGrafter"/>
</dbReference>
<dbReference type="EMBL" id="QTJU01000013">
    <property type="protein sequence ID" value="RFM25918.1"/>
    <property type="molecule type" value="Genomic_DNA"/>
</dbReference>
<dbReference type="InterPro" id="IPR008928">
    <property type="entry name" value="6-hairpin_glycosidase_sf"/>
</dbReference>
<keyword evidence="1" id="KW-0378">Hydrolase</keyword>
<evidence type="ECO:0000313" key="5">
    <source>
        <dbReference type="Proteomes" id="UP000261284"/>
    </source>
</evidence>
<evidence type="ECO:0000256" key="3">
    <source>
        <dbReference type="SAM" id="SignalP"/>
    </source>
</evidence>
<feature type="signal peptide" evidence="3">
    <location>
        <begin position="1"/>
        <end position="18"/>
    </location>
</feature>
<evidence type="ECO:0000256" key="1">
    <source>
        <dbReference type="ARBA" id="ARBA00022801"/>
    </source>
</evidence>
<dbReference type="PROSITE" id="PS00927">
    <property type="entry name" value="TREHALASE_1"/>
    <property type="match status" value="1"/>
</dbReference>
<dbReference type="OrthoDB" id="106887at2"/>